<evidence type="ECO:0000313" key="3">
    <source>
        <dbReference type="EMBL" id="KAF7326780.1"/>
    </source>
</evidence>
<dbReference type="EMBL" id="JACAZI010000040">
    <property type="protein sequence ID" value="KAF7326780.1"/>
    <property type="molecule type" value="Genomic_DNA"/>
</dbReference>
<proteinExistence type="predicted"/>
<accession>A0A8H6TWL5</accession>
<evidence type="ECO:0000313" key="4">
    <source>
        <dbReference type="Proteomes" id="UP000620124"/>
    </source>
</evidence>
<organism evidence="3 4">
    <name type="scientific">Mycena venus</name>
    <dbReference type="NCBI Taxonomy" id="2733690"/>
    <lineage>
        <taxon>Eukaryota</taxon>
        <taxon>Fungi</taxon>
        <taxon>Dikarya</taxon>
        <taxon>Basidiomycota</taxon>
        <taxon>Agaricomycotina</taxon>
        <taxon>Agaricomycetes</taxon>
        <taxon>Agaricomycetidae</taxon>
        <taxon>Agaricales</taxon>
        <taxon>Marasmiineae</taxon>
        <taxon>Mycenaceae</taxon>
        <taxon>Mycena</taxon>
    </lineage>
</organism>
<dbReference type="AlphaFoldDB" id="A0A8H6TWL5"/>
<name>A0A8H6TWL5_9AGAR</name>
<feature type="signal peptide" evidence="1">
    <location>
        <begin position="1"/>
        <end position="19"/>
    </location>
</feature>
<dbReference type="Proteomes" id="UP000620124">
    <property type="component" value="Unassembled WGS sequence"/>
</dbReference>
<dbReference type="InterPro" id="IPR043708">
    <property type="entry name" value="DUF5648"/>
</dbReference>
<keyword evidence="4" id="KW-1185">Reference proteome</keyword>
<feature type="chain" id="PRO_5034049365" description="DUF5648 domain-containing protein" evidence="1">
    <location>
        <begin position="20"/>
        <end position="109"/>
    </location>
</feature>
<sequence length="109" mass="11851">MMYIPSALVLSVAAVFIGALNVSKSGAPNRGDAALKNRYVPVVSDPFAFIYPAQACGSVPFYHLYHQARKNNSYTISQAEILDFIANQGYTDIEIAECVLPVTQSTQYG</sequence>
<evidence type="ECO:0000259" key="2">
    <source>
        <dbReference type="Pfam" id="PF18885"/>
    </source>
</evidence>
<dbReference type="Pfam" id="PF18885">
    <property type="entry name" value="DUF5648"/>
    <property type="match status" value="1"/>
</dbReference>
<evidence type="ECO:0000256" key="1">
    <source>
        <dbReference type="SAM" id="SignalP"/>
    </source>
</evidence>
<keyword evidence="1" id="KW-0732">Signal</keyword>
<reference evidence="3" key="1">
    <citation type="submission" date="2020-05" db="EMBL/GenBank/DDBJ databases">
        <title>Mycena genomes resolve the evolution of fungal bioluminescence.</title>
        <authorList>
            <person name="Tsai I.J."/>
        </authorList>
    </citation>
    <scope>NUCLEOTIDE SEQUENCE</scope>
    <source>
        <strain evidence="3">CCC161011</strain>
    </source>
</reference>
<dbReference type="OrthoDB" id="9971254at2759"/>
<gene>
    <name evidence="3" type="ORF">MVEN_02597200</name>
</gene>
<comment type="caution">
    <text evidence="3">The sequence shown here is derived from an EMBL/GenBank/DDBJ whole genome shotgun (WGS) entry which is preliminary data.</text>
</comment>
<feature type="domain" description="DUF5648" evidence="2">
    <location>
        <begin position="50"/>
        <end position="96"/>
    </location>
</feature>
<protein>
    <recommendedName>
        <fullName evidence="2">DUF5648 domain-containing protein</fullName>
    </recommendedName>
</protein>